<keyword evidence="1" id="KW-1133">Transmembrane helix</keyword>
<dbReference type="Proteomes" id="UP001151081">
    <property type="component" value="Unassembled WGS sequence"/>
</dbReference>
<comment type="caution">
    <text evidence="2">The sequence shown here is derived from an EMBL/GenBank/DDBJ whole genome shotgun (WGS) entry which is preliminary data.</text>
</comment>
<feature type="transmembrane region" description="Helical" evidence="1">
    <location>
        <begin position="35"/>
        <end position="54"/>
    </location>
</feature>
<reference evidence="2 3" key="1">
    <citation type="submission" date="2021-04" db="EMBL/GenBank/DDBJ databases">
        <title>Genome analysis of Polyangium sp.</title>
        <authorList>
            <person name="Li Y."/>
            <person name="Wang J."/>
        </authorList>
    </citation>
    <scope>NUCLEOTIDE SEQUENCE [LARGE SCALE GENOMIC DNA]</scope>
    <source>
        <strain evidence="2 3">SDU14</strain>
    </source>
</reference>
<keyword evidence="1" id="KW-0812">Transmembrane</keyword>
<evidence type="ECO:0000313" key="3">
    <source>
        <dbReference type="Proteomes" id="UP001151081"/>
    </source>
</evidence>
<accession>A0A9X3X222</accession>
<dbReference type="RefSeq" id="WP_272419394.1">
    <property type="nucleotide sequence ID" value="NZ_JAGTJJ010000003.1"/>
</dbReference>
<name>A0A9X3X222_9BACT</name>
<sequence length="137" mass="14842">MTLVHFAVLIWLQLCGCIGGGVGFVVAGRDGGPPGMLVGLAAGMAILWIAPRALRARKRFRNRFPRCKTGRCTADEYNPAVRDGKDALVCGCGDVYLLWKDDAGAPSALDERLPDGSSRPYRIRKGDEWVPVEQARG</sequence>
<evidence type="ECO:0000313" key="2">
    <source>
        <dbReference type="EMBL" id="MDC3980778.1"/>
    </source>
</evidence>
<organism evidence="2 3">
    <name type="scientific">Polyangium jinanense</name>
    <dbReference type="NCBI Taxonomy" id="2829994"/>
    <lineage>
        <taxon>Bacteria</taxon>
        <taxon>Pseudomonadati</taxon>
        <taxon>Myxococcota</taxon>
        <taxon>Polyangia</taxon>
        <taxon>Polyangiales</taxon>
        <taxon>Polyangiaceae</taxon>
        <taxon>Polyangium</taxon>
    </lineage>
</organism>
<gene>
    <name evidence="2" type="ORF">KEG57_09745</name>
</gene>
<protein>
    <submittedName>
        <fullName evidence="2">Uncharacterized protein</fullName>
    </submittedName>
</protein>
<proteinExistence type="predicted"/>
<evidence type="ECO:0000256" key="1">
    <source>
        <dbReference type="SAM" id="Phobius"/>
    </source>
</evidence>
<keyword evidence="3" id="KW-1185">Reference proteome</keyword>
<dbReference type="AlphaFoldDB" id="A0A9X3X222"/>
<dbReference type="EMBL" id="JAGTJJ010000003">
    <property type="protein sequence ID" value="MDC3980778.1"/>
    <property type="molecule type" value="Genomic_DNA"/>
</dbReference>
<keyword evidence="1" id="KW-0472">Membrane</keyword>